<name>A0A4P9WKB6_9FUNG</name>
<dbReference type="EMBL" id="KZ994588">
    <property type="protein sequence ID" value="RKO92555.1"/>
    <property type="molecule type" value="Genomic_DNA"/>
</dbReference>
<evidence type="ECO:0000313" key="1">
    <source>
        <dbReference type="EMBL" id="RKO92555.1"/>
    </source>
</evidence>
<dbReference type="AlphaFoldDB" id="A0A4P9WKB6"/>
<accession>A0A4P9WKB6</accession>
<gene>
    <name evidence="1" type="ORF">BDK51DRAFT_9397</name>
</gene>
<evidence type="ECO:0000313" key="2">
    <source>
        <dbReference type="Proteomes" id="UP000269721"/>
    </source>
</evidence>
<dbReference type="OrthoDB" id="7691805at2759"/>
<dbReference type="Proteomes" id="UP000269721">
    <property type="component" value="Unassembled WGS sequence"/>
</dbReference>
<protein>
    <recommendedName>
        <fullName evidence="3">GAG-pre-integrase domain-containing protein</fullName>
    </recommendedName>
</protein>
<organism evidence="1 2">
    <name type="scientific">Blyttiomyces helicus</name>
    <dbReference type="NCBI Taxonomy" id="388810"/>
    <lineage>
        <taxon>Eukaryota</taxon>
        <taxon>Fungi</taxon>
        <taxon>Fungi incertae sedis</taxon>
        <taxon>Chytridiomycota</taxon>
        <taxon>Chytridiomycota incertae sedis</taxon>
        <taxon>Chytridiomycetes</taxon>
        <taxon>Chytridiomycetes incertae sedis</taxon>
        <taxon>Blyttiomyces</taxon>
    </lineage>
</organism>
<sequence>DRIESCRPCIQGKMKRKSFPKTSTMPGSSQLEHIHIDLYGPFPMGFLRSKCHFQTFTDDYT</sequence>
<keyword evidence="2" id="KW-1185">Reference proteome</keyword>
<feature type="non-terminal residue" evidence="1">
    <location>
        <position position="61"/>
    </location>
</feature>
<proteinExistence type="predicted"/>
<evidence type="ECO:0008006" key="3">
    <source>
        <dbReference type="Google" id="ProtNLM"/>
    </source>
</evidence>
<reference evidence="2" key="1">
    <citation type="journal article" date="2018" name="Nat. Microbiol.">
        <title>Leveraging single-cell genomics to expand the fungal tree of life.</title>
        <authorList>
            <person name="Ahrendt S.R."/>
            <person name="Quandt C.A."/>
            <person name="Ciobanu D."/>
            <person name="Clum A."/>
            <person name="Salamov A."/>
            <person name="Andreopoulos B."/>
            <person name="Cheng J.F."/>
            <person name="Woyke T."/>
            <person name="Pelin A."/>
            <person name="Henrissat B."/>
            <person name="Reynolds N.K."/>
            <person name="Benny G.L."/>
            <person name="Smith M.E."/>
            <person name="James T.Y."/>
            <person name="Grigoriev I.V."/>
        </authorList>
    </citation>
    <scope>NUCLEOTIDE SEQUENCE [LARGE SCALE GENOMIC DNA]</scope>
</reference>
<feature type="non-terminal residue" evidence="1">
    <location>
        <position position="1"/>
    </location>
</feature>